<dbReference type="HAMAP" id="MF_00227">
    <property type="entry name" value="RNase_P"/>
    <property type="match status" value="1"/>
</dbReference>
<sequence>MLPKAHRLRHWKDFQTVYRRGHRARARVLGLRAYRQSQPETEGNSTHSVPPTRFGISVGRKISKKAVVRNQIKRRLRAALRQLLPRVQPGWDVIVIAYPEAKECNSRHFLQELEQLLARVEVLNGHSRGSLL</sequence>
<dbReference type="EMBL" id="CP098611">
    <property type="protein sequence ID" value="USR91471.1"/>
    <property type="molecule type" value="Genomic_DNA"/>
</dbReference>
<dbReference type="Gene3D" id="3.30.230.10">
    <property type="match status" value="1"/>
</dbReference>
<evidence type="ECO:0000256" key="3">
    <source>
        <dbReference type="ARBA" id="ARBA00022722"/>
    </source>
</evidence>
<organism evidence="9 10">
    <name type="scientific">Phormidium yuhuli AB48</name>
    <dbReference type="NCBI Taxonomy" id="2940671"/>
    <lineage>
        <taxon>Bacteria</taxon>
        <taxon>Bacillati</taxon>
        <taxon>Cyanobacteriota</taxon>
        <taxon>Cyanophyceae</taxon>
        <taxon>Oscillatoriophycideae</taxon>
        <taxon>Oscillatoriales</taxon>
        <taxon>Oscillatoriaceae</taxon>
        <taxon>Phormidium</taxon>
        <taxon>Phormidium yuhuli</taxon>
    </lineage>
</organism>
<evidence type="ECO:0000256" key="6">
    <source>
        <dbReference type="ARBA" id="ARBA00022884"/>
    </source>
</evidence>
<name>A0ABY5ARE5_9CYAN</name>
<dbReference type="InterPro" id="IPR020539">
    <property type="entry name" value="RNase_P_CS"/>
</dbReference>
<proteinExistence type="inferred from homology"/>
<dbReference type="EC" id="3.1.26.5" evidence="7 8"/>
<evidence type="ECO:0000313" key="9">
    <source>
        <dbReference type="EMBL" id="USR91471.1"/>
    </source>
</evidence>
<comment type="function">
    <text evidence="1 7">RNaseP catalyzes the removal of the 5'-leader sequence from pre-tRNA to produce the mature 5'-terminus. It can also cleave other RNA substrates such as 4.5S RNA. The protein component plays an auxiliary but essential role in vivo by binding to the 5'-leader sequence and broadening the substrate specificity of the ribozyme.</text>
</comment>
<reference evidence="9" key="1">
    <citation type="submission" date="2022-06" db="EMBL/GenBank/DDBJ databases">
        <title>Genome sequence of Phormidium yuhuli AB48 isolated from an industrial photobioreactor environment.</title>
        <authorList>
            <person name="Qiu Y."/>
            <person name="Noonan A.J.C."/>
            <person name="Dofher K."/>
            <person name="Koch M."/>
            <person name="Kieft B."/>
            <person name="Lin X."/>
            <person name="Ziels R.M."/>
            <person name="Hallam S.J."/>
        </authorList>
    </citation>
    <scope>NUCLEOTIDE SEQUENCE</scope>
    <source>
        <strain evidence="9">AB48</strain>
    </source>
</reference>
<dbReference type="InterPro" id="IPR014721">
    <property type="entry name" value="Ribsml_uS5_D2-typ_fold_subgr"/>
</dbReference>
<dbReference type="InterPro" id="IPR000100">
    <property type="entry name" value="RNase_P"/>
</dbReference>
<keyword evidence="3 7" id="KW-0540">Nuclease</keyword>
<dbReference type="RefSeq" id="WP_252663492.1">
    <property type="nucleotide sequence ID" value="NZ_CP098611.1"/>
</dbReference>
<evidence type="ECO:0000313" key="10">
    <source>
        <dbReference type="Proteomes" id="UP001056708"/>
    </source>
</evidence>
<keyword evidence="6 7" id="KW-0694">RNA-binding</keyword>
<evidence type="ECO:0000256" key="2">
    <source>
        <dbReference type="ARBA" id="ARBA00022694"/>
    </source>
</evidence>
<keyword evidence="2 7" id="KW-0819">tRNA processing</keyword>
<keyword evidence="5 7" id="KW-0378">Hydrolase</keyword>
<evidence type="ECO:0000256" key="5">
    <source>
        <dbReference type="ARBA" id="ARBA00022801"/>
    </source>
</evidence>
<evidence type="ECO:0000256" key="1">
    <source>
        <dbReference type="ARBA" id="ARBA00002663"/>
    </source>
</evidence>
<dbReference type="InterPro" id="IPR020568">
    <property type="entry name" value="Ribosomal_Su5_D2-typ_SF"/>
</dbReference>
<dbReference type="NCBIfam" id="TIGR00188">
    <property type="entry name" value="rnpA"/>
    <property type="match status" value="1"/>
</dbReference>
<evidence type="ECO:0000256" key="4">
    <source>
        <dbReference type="ARBA" id="ARBA00022759"/>
    </source>
</evidence>
<dbReference type="Pfam" id="PF00825">
    <property type="entry name" value="Ribonuclease_P"/>
    <property type="match status" value="1"/>
</dbReference>
<accession>A0ABY5ARE5</accession>
<comment type="subunit">
    <text evidence="7">Consists of a catalytic RNA component (M1 or rnpB) and a protein subunit.</text>
</comment>
<dbReference type="PANTHER" id="PTHR33992">
    <property type="entry name" value="RIBONUCLEASE P PROTEIN COMPONENT"/>
    <property type="match status" value="1"/>
</dbReference>
<evidence type="ECO:0000256" key="7">
    <source>
        <dbReference type="HAMAP-Rule" id="MF_00227"/>
    </source>
</evidence>
<comment type="catalytic activity">
    <reaction evidence="7">
        <text>Endonucleolytic cleavage of RNA, removing 5'-extranucleotides from tRNA precursor.</text>
        <dbReference type="EC" id="3.1.26.5"/>
    </reaction>
</comment>
<protein>
    <recommendedName>
        <fullName evidence="7 8">Ribonuclease P protein component</fullName>
        <shortName evidence="7">RNase P protein</shortName>
        <shortName evidence="7">RNaseP protein</shortName>
        <ecNumber evidence="7 8">3.1.26.5</ecNumber>
    </recommendedName>
    <alternativeName>
        <fullName evidence="7">Protein C5</fullName>
    </alternativeName>
</protein>
<dbReference type="PROSITE" id="PS00648">
    <property type="entry name" value="RIBONUCLEASE_P"/>
    <property type="match status" value="1"/>
</dbReference>
<dbReference type="GO" id="GO:0004526">
    <property type="term" value="F:ribonuclease P activity"/>
    <property type="evidence" value="ECO:0007669"/>
    <property type="project" value="UniProtKB-EC"/>
</dbReference>
<keyword evidence="4 7" id="KW-0255">Endonuclease</keyword>
<evidence type="ECO:0000256" key="8">
    <source>
        <dbReference type="NCBIfam" id="TIGR00188"/>
    </source>
</evidence>
<dbReference type="Proteomes" id="UP001056708">
    <property type="component" value="Chromosome"/>
</dbReference>
<comment type="similarity">
    <text evidence="7">Belongs to the RnpA family.</text>
</comment>
<gene>
    <name evidence="7 9" type="primary">rnpA</name>
    <name evidence="9" type="ORF">NEA10_01695</name>
</gene>
<dbReference type="PANTHER" id="PTHR33992:SF1">
    <property type="entry name" value="RIBONUCLEASE P PROTEIN COMPONENT"/>
    <property type="match status" value="1"/>
</dbReference>
<keyword evidence="10" id="KW-1185">Reference proteome</keyword>
<dbReference type="SUPFAM" id="SSF54211">
    <property type="entry name" value="Ribosomal protein S5 domain 2-like"/>
    <property type="match status" value="1"/>
</dbReference>